<evidence type="ECO:0000313" key="1">
    <source>
        <dbReference type="EMBL" id="MBC3863159.1"/>
    </source>
</evidence>
<reference evidence="1" key="1">
    <citation type="submission" date="2020-08" db="EMBL/GenBank/DDBJ databases">
        <title>Novel species isolated from subtropical streams in China.</title>
        <authorList>
            <person name="Lu H."/>
        </authorList>
    </citation>
    <scope>NUCLEOTIDE SEQUENCE</scope>
    <source>
        <strain evidence="1">KACC 12607</strain>
    </source>
</reference>
<evidence type="ECO:0000313" key="2">
    <source>
        <dbReference type="Proteomes" id="UP000634011"/>
    </source>
</evidence>
<name>A0A923KQK5_9BURK</name>
<protein>
    <submittedName>
        <fullName evidence="1">Uncharacterized protein</fullName>
    </submittedName>
</protein>
<dbReference type="EMBL" id="JACOFV010000012">
    <property type="protein sequence ID" value="MBC3863159.1"/>
    <property type="molecule type" value="Genomic_DNA"/>
</dbReference>
<sequence length="121" mass="13804">MTKIEAMQRINGRLGAVTLYDNNTFWSACGRYGGDEGWWLKIPLASFKSDIHIILNRESSKVFLHLKIRAREILSPAMKFRCTEQMAEMFIPAANMRRLGDILPGGSKHGLSKNIVAEYRF</sequence>
<dbReference type="AlphaFoldDB" id="A0A923KQK5"/>
<accession>A0A923KQK5</accession>
<dbReference type="Proteomes" id="UP000634011">
    <property type="component" value="Unassembled WGS sequence"/>
</dbReference>
<proteinExistence type="predicted"/>
<dbReference type="RefSeq" id="WP_186913101.1">
    <property type="nucleotide sequence ID" value="NZ_JACOFV010000012.1"/>
</dbReference>
<keyword evidence="2" id="KW-1185">Reference proteome</keyword>
<organism evidence="1 2">
    <name type="scientific">Undibacterium jejuense</name>
    <dbReference type="NCBI Taxonomy" id="1344949"/>
    <lineage>
        <taxon>Bacteria</taxon>
        <taxon>Pseudomonadati</taxon>
        <taxon>Pseudomonadota</taxon>
        <taxon>Betaproteobacteria</taxon>
        <taxon>Burkholderiales</taxon>
        <taxon>Oxalobacteraceae</taxon>
        <taxon>Undibacterium</taxon>
    </lineage>
</organism>
<comment type="caution">
    <text evidence="1">The sequence shown here is derived from an EMBL/GenBank/DDBJ whole genome shotgun (WGS) entry which is preliminary data.</text>
</comment>
<gene>
    <name evidence="1" type="ORF">H8K32_13695</name>
</gene>